<dbReference type="EMBL" id="CP090892">
    <property type="protein sequence ID" value="ULU08242.1"/>
    <property type="molecule type" value="Genomic_DNA"/>
</dbReference>
<evidence type="ECO:0000313" key="4">
    <source>
        <dbReference type="Proteomes" id="UP000827892"/>
    </source>
</evidence>
<feature type="compositionally biased region" description="Basic residues" evidence="1">
    <location>
        <begin position="90"/>
        <end position="100"/>
    </location>
</feature>
<dbReference type="SUPFAM" id="SSF54160">
    <property type="entry name" value="Chromo domain-like"/>
    <property type="match status" value="1"/>
</dbReference>
<dbReference type="AlphaFoldDB" id="A0AAE9DNK8"/>
<dbReference type="InterPro" id="IPR016197">
    <property type="entry name" value="Chromo-like_dom_sf"/>
</dbReference>
<dbReference type="InterPro" id="IPR000953">
    <property type="entry name" value="Chromo/chromo_shadow_dom"/>
</dbReference>
<evidence type="ECO:0000256" key="1">
    <source>
        <dbReference type="SAM" id="MobiDB-lite"/>
    </source>
</evidence>
<organism evidence="3 4">
    <name type="scientific">Caenorhabditis briggsae</name>
    <dbReference type="NCBI Taxonomy" id="6238"/>
    <lineage>
        <taxon>Eukaryota</taxon>
        <taxon>Metazoa</taxon>
        <taxon>Ecdysozoa</taxon>
        <taxon>Nematoda</taxon>
        <taxon>Chromadorea</taxon>
        <taxon>Rhabditida</taxon>
        <taxon>Rhabditina</taxon>
        <taxon>Rhabditomorpha</taxon>
        <taxon>Rhabditoidea</taxon>
        <taxon>Rhabditidae</taxon>
        <taxon>Peloderinae</taxon>
        <taxon>Caenorhabditis</taxon>
    </lineage>
</organism>
<gene>
    <name evidence="3" type="ORF">L3Y34_019405</name>
</gene>
<proteinExistence type="predicted"/>
<feature type="compositionally biased region" description="Basic and acidic residues" evidence="1">
    <location>
        <begin position="76"/>
        <end position="89"/>
    </location>
</feature>
<feature type="domain" description="Chromo" evidence="2">
    <location>
        <begin position="23"/>
        <end position="83"/>
    </location>
</feature>
<accession>A0AAE9DNK8</accession>
<name>A0AAE9DNK8_CAEBR</name>
<feature type="region of interest" description="Disordered" evidence="1">
    <location>
        <begin position="73"/>
        <end position="185"/>
    </location>
</feature>
<reference evidence="3 4" key="1">
    <citation type="submission" date="2022-05" db="EMBL/GenBank/DDBJ databases">
        <title>Chromosome-level reference genomes for two strains of Caenorhabditis briggsae: an improved platform for comparative genomics.</title>
        <authorList>
            <person name="Stevens L."/>
            <person name="Andersen E.C."/>
        </authorList>
    </citation>
    <scope>NUCLEOTIDE SEQUENCE [LARGE SCALE GENOMIC DNA]</scope>
    <source>
        <strain evidence="3">QX1410_ONT</strain>
        <tissue evidence="3">Whole-organism</tissue>
    </source>
</reference>
<dbReference type="PROSITE" id="PS50013">
    <property type="entry name" value="CHROMO_2"/>
    <property type="match status" value="1"/>
</dbReference>
<evidence type="ECO:0000313" key="3">
    <source>
        <dbReference type="EMBL" id="ULU08242.1"/>
    </source>
</evidence>
<protein>
    <recommendedName>
        <fullName evidence="2">Chromo domain-containing protein</fullName>
    </recommendedName>
</protein>
<dbReference type="Proteomes" id="UP000827892">
    <property type="component" value="Chromosome II"/>
</dbReference>
<sequence>MSENPKKNKEKSMNVEKEKVEEWVVEKVTDVKIDEYNEVVFETKWESDSTTTWEPLASFCYRKKNDSIKAFLDSPNNKEKYEAAVEESKRRKKDQNRRSLKITPQSGSKKRGRPSLKRTVSQLRDPILAAEIINKSFNQDPGDSNGSSTSGPSNSENPMPLVTKINNPTVEDEDPTKYDEYDFGFPMKNDPDLNISDPVFDDPEYNTILSPKETKEEKLLKFVAPKSLSLLVSIPEPQNSEDQTAPPKTTFIVIKGARNPLRDENNFVRRRTSFLPKKTKKWDGWVDV</sequence>
<feature type="compositionally biased region" description="Low complexity" evidence="1">
    <location>
        <begin position="141"/>
        <end position="158"/>
    </location>
</feature>
<evidence type="ECO:0000259" key="2">
    <source>
        <dbReference type="PROSITE" id="PS50013"/>
    </source>
</evidence>